<dbReference type="SUPFAM" id="SSF53613">
    <property type="entry name" value="Ribokinase-like"/>
    <property type="match status" value="1"/>
</dbReference>
<evidence type="ECO:0000256" key="1">
    <source>
        <dbReference type="ARBA" id="ARBA00010688"/>
    </source>
</evidence>
<keyword evidence="6" id="KW-1185">Reference proteome</keyword>
<dbReference type="AlphaFoldDB" id="A0A917V9A4"/>
<dbReference type="InterPro" id="IPR052700">
    <property type="entry name" value="Carb_kinase_PfkB-like"/>
</dbReference>
<dbReference type="RefSeq" id="WP_188915570.1">
    <property type="nucleotide sequence ID" value="NZ_BMMF01000017.1"/>
</dbReference>
<dbReference type="InterPro" id="IPR011611">
    <property type="entry name" value="PfkB_dom"/>
</dbReference>
<dbReference type="Pfam" id="PF00294">
    <property type="entry name" value="PfkB"/>
    <property type="match status" value="1"/>
</dbReference>
<gene>
    <name evidence="5" type="ORF">GCM10011322_45450</name>
</gene>
<dbReference type="CDD" id="cd01168">
    <property type="entry name" value="adenosine_kinase"/>
    <property type="match status" value="1"/>
</dbReference>
<keyword evidence="3 5" id="KW-0418">Kinase</keyword>
<evidence type="ECO:0000313" key="5">
    <source>
        <dbReference type="EMBL" id="GGK53539.1"/>
    </source>
</evidence>
<proteinExistence type="inferred from homology"/>
<dbReference type="PANTHER" id="PTHR43320:SF3">
    <property type="entry name" value="CARBOHYDRATE KINASE PFKB DOMAIN-CONTAINING PROTEIN"/>
    <property type="match status" value="1"/>
</dbReference>
<keyword evidence="2" id="KW-0808">Transferase</keyword>
<dbReference type="Proteomes" id="UP000600449">
    <property type="component" value="Unassembled WGS sequence"/>
</dbReference>
<dbReference type="InterPro" id="IPR029056">
    <property type="entry name" value="Ribokinase-like"/>
</dbReference>
<evidence type="ECO:0000256" key="3">
    <source>
        <dbReference type="ARBA" id="ARBA00022777"/>
    </source>
</evidence>
<dbReference type="GO" id="GO:0016301">
    <property type="term" value="F:kinase activity"/>
    <property type="evidence" value="ECO:0007669"/>
    <property type="project" value="UniProtKB-KW"/>
</dbReference>
<evidence type="ECO:0000313" key="6">
    <source>
        <dbReference type="Proteomes" id="UP000600449"/>
    </source>
</evidence>
<protein>
    <submittedName>
        <fullName evidence="5">Adenosine kinase</fullName>
    </submittedName>
</protein>
<sequence length="337" mass="35765">MPELDVLTLGNAIVDVIAHTDDGFLVSEKLHKGSMNLIDEARAEYLYGKMGQAAIISGGSGANTAVGAASLGVCAGFIGKVRDDELGRIYRHDMNATGVSFETAYAAPDGPATARSFILVTPDGERTMNTFLGACQNLTPDDIDEATVAGAEITYLEGYLWDPPQAKEAFRKAVDIAHGAGNRVALTLSDSFCVDRYRTEFLDLARTGALDILFANIHELKALYQTADEDSAVAALREEGHPDRPFLAIVTRSERGSLVVTREGTRAVDAFPVETIVDLTGAGDLFAGGFLAGLTRGLDHVACARLGAMAAAEVISHIGARPQRSLKEMAQEHGLLA</sequence>
<evidence type="ECO:0000256" key="2">
    <source>
        <dbReference type="ARBA" id="ARBA00022679"/>
    </source>
</evidence>
<reference evidence="5 6" key="1">
    <citation type="journal article" date="2014" name="Int. J. Syst. Evol. Microbiol.">
        <title>Complete genome sequence of Corynebacterium casei LMG S-19264T (=DSM 44701T), isolated from a smear-ripened cheese.</title>
        <authorList>
            <consortium name="US DOE Joint Genome Institute (JGI-PGF)"/>
            <person name="Walter F."/>
            <person name="Albersmeier A."/>
            <person name="Kalinowski J."/>
            <person name="Ruckert C."/>
        </authorList>
    </citation>
    <scope>NUCLEOTIDE SEQUENCE [LARGE SCALE GENOMIC DNA]</scope>
    <source>
        <strain evidence="5 6">CGMCC 1.9161</strain>
    </source>
</reference>
<comment type="similarity">
    <text evidence="1">Belongs to the carbohydrate kinase PfkB family.</text>
</comment>
<feature type="domain" description="Carbohydrate kinase PfkB" evidence="4">
    <location>
        <begin position="51"/>
        <end position="321"/>
    </location>
</feature>
<name>A0A917V9A4_9HYPH</name>
<dbReference type="Gene3D" id="3.40.1190.20">
    <property type="match status" value="1"/>
</dbReference>
<comment type="caution">
    <text evidence="5">The sequence shown here is derived from an EMBL/GenBank/DDBJ whole genome shotgun (WGS) entry which is preliminary data.</text>
</comment>
<dbReference type="EMBL" id="BMMF01000017">
    <property type="protein sequence ID" value="GGK53539.1"/>
    <property type="molecule type" value="Genomic_DNA"/>
</dbReference>
<accession>A0A917V9A4</accession>
<dbReference type="PANTHER" id="PTHR43320">
    <property type="entry name" value="SUGAR KINASE"/>
    <property type="match status" value="1"/>
</dbReference>
<evidence type="ECO:0000259" key="4">
    <source>
        <dbReference type="Pfam" id="PF00294"/>
    </source>
</evidence>
<organism evidence="5 6">
    <name type="scientific">Salinarimonas ramus</name>
    <dbReference type="NCBI Taxonomy" id="690164"/>
    <lineage>
        <taxon>Bacteria</taxon>
        <taxon>Pseudomonadati</taxon>
        <taxon>Pseudomonadota</taxon>
        <taxon>Alphaproteobacteria</taxon>
        <taxon>Hyphomicrobiales</taxon>
        <taxon>Salinarimonadaceae</taxon>
        <taxon>Salinarimonas</taxon>
    </lineage>
</organism>